<protein>
    <submittedName>
        <fullName evidence="2">Uncharacterized protein</fullName>
    </submittedName>
</protein>
<feature type="transmembrane region" description="Helical" evidence="1">
    <location>
        <begin position="20"/>
        <end position="39"/>
    </location>
</feature>
<dbReference type="AlphaFoldDB" id="A0A645GRL8"/>
<keyword evidence="1" id="KW-1133">Transmembrane helix</keyword>
<comment type="caution">
    <text evidence="2">The sequence shown here is derived from an EMBL/GenBank/DDBJ whole genome shotgun (WGS) entry which is preliminary data.</text>
</comment>
<organism evidence="2">
    <name type="scientific">bioreactor metagenome</name>
    <dbReference type="NCBI Taxonomy" id="1076179"/>
    <lineage>
        <taxon>unclassified sequences</taxon>
        <taxon>metagenomes</taxon>
        <taxon>ecological metagenomes</taxon>
    </lineage>
</organism>
<gene>
    <name evidence="2" type="ORF">SDC9_176951</name>
</gene>
<evidence type="ECO:0000256" key="1">
    <source>
        <dbReference type="SAM" id="Phobius"/>
    </source>
</evidence>
<accession>A0A645GRL8</accession>
<name>A0A645GRL8_9ZZZZ</name>
<sequence length="180" mass="19714">MPNSWGHPPHNNMGQDLQALAFWVLIIGFAVFFIFPNVFKDVYSRLTEPTTAVTTGTGKTQGNLADYGLNLDSGSTTQDTSNYLGSGYSSNVITGLYGNNSEVSTGYWVIFVANGEFNQLSITNETYTFLTNLIGRDIKADLKNTVILAANGQIIKFTVSEEVYSIITNMALIDSRTKTK</sequence>
<dbReference type="EMBL" id="VSSQ01080239">
    <property type="protein sequence ID" value="MPN29498.1"/>
    <property type="molecule type" value="Genomic_DNA"/>
</dbReference>
<keyword evidence="1" id="KW-0472">Membrane</keyword>
<reference evidence="2" key="1">
    <citation type="submission" date="2019-08" db="EMBL/GenBank/DDBJ databases">
        <authorList>
            <person name="Kucharzyk K."/>
            <person name="Murdoch R.W."/>
            <person name="Higgins S."/>
            <person name="Loffler F."/>
        </authorList>
    </citation>
    <scope>NUCLEOTIDE SEQUENCE</scope>
</reference>
<proteinExistence type="predicted"/>
<keyword evidence="1" id="KW-0812">Transmembrane</keyword>
<evidence type="ECO:0000313" key="2">
    <source>
        <dbReference type="EMBL" id="MPN29498.1"/>
    </source>
</evidence>